<keyword evidence="1" id="KW-0732">Signal</keyword>
<evidence type="ECO:0000313" key="2">
    <source>
        <dbReference type="EMBL" id="ADB37480.1"/>
    </source>
</evidence>
<dbReference type="EMBL" id="CP001769">
    <property type="protein sequence ID" value="ADB37480.1"/>
    <property type="molecule type" value="Genomic_DNA"/>
</dbReference>
<dbReference type="AlphaFoldDB" id="D2QMZ6"/>
<keyword evidence="3" id="KW-1185">Reference proteome</keyword>
<feature type="chain" id="PRO_5003034971" description="Outer membrane protein beta-barrel domain-containing protein" evidence="1">
    <location>
        <begin position="22"/>
        <end position="223"/>
    </location>
</feature>
<dbReference type="RefSeq" id="WP_012926031.1">
    <property type="nucleotide sequence ID" value="NC_013730.1"/>
</dbReference>
<evidence type="ECO:0008006" key="4">
    <source>
        <dbReference type="Google" id="ProtNLM"/>
    </source>
</evidence>
<gene>
    <name evidence="2" type="ordered locus">Slin_1430</name>
</gene>
<accession>D2QMZ6</accession>
<reference evidence="2 3" key="1">
    <citation type="journal article" date="2010" name="Stand. Genomic Sci.">
        <title>Complete genome sequence of Spirosoma linguale type strain (1).</title>
        <authorList>
            <person name="Lail K."/>
            <person name="Sikorski J."/>
            <person name="Saunders E."/>
            <person name="Lapidus A."/>
            <person name="Glavina Del Rio T."/>
            <person name="Copeland A."/>
            <person name="Tice H."/>
            <person name="Cheng J.-F."/>
            <person name="Lucas S."/>
            <person name="Nolan M."/>
            <person name="Bruce D."/>
            <person name="Goodwin L."/>
            <person name="Pitluck S."/>
            <person name="Ivanova N."/>
            <person name="Mavromatis K."/>
            <person name="Ovchinnikova G."/>
            <person name="Pati A."/>
            <person name="Chen A."/>
            <person name="Palaniappan K."/>
            <person name="Land M."/>
            <person name="Hauser L."/>
            <person name="Chang Y.-J."/>
            <person name="Jeffries C.D."/>
            <person name="Chain P."/>
            <person name="Brettin T."/>
            <person name="Detter J.C."/>
            <person name="Schuetze A."/>
            <person name="Rohde M."/>
            <person name="Tindall B.J."/>
            <person name="Goeker M."/>
            <person name="Bristow J."/>
            <person name="Eisen J.A."/>
            <person name="Markowitz V."/>
            <person name="Hugenholtz P."/>
            <person name="Kyrpides N.C."/>
            <person name="Klenk H.-P."/>
            <person name="Chen F."/>
        </authorList>
    </citation>
    <scope>NUCLEOTIDE SEQUENCE [LARGE SCALE GENOMIC DNA]</scope>
    <source>
        <strain evidence="3">ATCC 33905 / DSM 74 / LMG 10896 / Claus 1</strain>
    </source>
</reference>
<dbReference type="eggNOG" id="ENOG50340GX">
    <property type="taxonomic scope" value="Bacteria"/>
</dbReference>
<dbReference type="Proteomes" id="UP000002028">
    <property type="component" value="Chromosome"/>
</dbReference>
<name>D2QMZ6_SPILD</name>
<proteinExistence type="predicted"/>
<evidence type="ECO:0000313" key="3">
    <source>
        <dbReference type="Proteomes" id="UP000002028"/>
    </source>
</evidence>
<dbReference type="STRING" id="504472.Slin_1430"/>
<evidence type="ECO:0000256" key="1">
    <source>
        <dbReference type="SAM" id="SignalP"/>
    </source>
</evidence>
<dbReference type="HOGENOM" id="CLU_1249982_0_0_10"/>
<sequence length="223" mass="24920">MNRKIRFLLPLLWLSAALCLGQQKLLISATVAPSVSRTNYIHRYYYPNSDGQIVEPVYINGIRWATGYSAGVSVLYNYVPGWSVSSGIWFQQLTTRQARQTAAGSRTTTLHNRAVRIPLLLNYASSTNRLSPYFSFGLLTDIPLPSRVVVHRTGQSTQYLKLETSARPILHLLAGVGGQYQINKRCTLMAQPVWTYKFGQIGGASAYDSSFEVSLLTQIAYTF</sequence>
<organism evidence="2 3">
    <name type="scientific">Spirosoma linguale (strain ATCC 33905 / DSM 74 / LMG 10896 / Claus 1)</name>
    <dbReference type="NCBI Taxonomy" id="504472"/>
    <lineage>
        <taxon>Bacteria</taxon>
        <taxon>Pseudomonadati</taxon>
        <taxon>Bacteroidota</taxon>
        <taxon>Cytophagia</taxon>
        <taxon>Cytophagales</taxon>
        <taxon>Cytophagaceae</taxon>
        <taxon>Spirosoma</taxon>
    </lineage>
</organism>
<protein>
    <recommendedName>
        <fullName evidence="4">Outer membrane protein beta-barrel domain-containing protein</fullName>
    </recommendedName>
</protein>
<dbReference type="KEGG" id="sli:Slin_1430"/>
<feature type="signal peptide" evidence="1">
    <location>
        <begin position="1"/>
        <end position="21"/>
    </location>
</feature>